<evidence type="ECO:0000256" key="7">
    <source>
        <dbReference type="ARBA" id="ARBA00022737"/>
    </source>
</evidence>
<comment type="subcellular location">
    <subcellularLocation>
        <location evidence="1">Cell membrane</location>
        <topology evidence="1">Single-pass type I membrane protein</topology>
    </subcellularLocation>
</comment>
<comment type="caution">
    <text evidence="15">The sequence shown here is derived from an EMBL/GenBank/DDBJ whole genome shotgun (WGS) entry which is preliminary data.</text>
</comment>
<evidence type="ECO:0000256" key="13">
    <source>
        <dbReference type="SAM" id="SignalP"/>
    </source>
</evidence>
<dbReference type="OrthoDB" id="442066at2759"/>
<feature type="transmembrane region" description="Helical" evidence="12">
    <location>
        <begin position="872"/>
        <end position="897"/>
    </location>
</feature>
<dbReference type="Proteomes" id="UP000187203">
    <property type="component" value="Unassembled WGS sequence"/>
</dbReference>
<dbReference type="FunFam" id="3.80.10.10:FF:000383">
    <property type="entry name" value="Leucine-rich repeat receptor protein kinase EMS1"/>
    <property type="match status" value="1"/>
</dbReference>
<gene>
    <name evidence="15" type="ORF">COLO4_38381</name>
</gene>
<evidence type="ECO:0000256" key="6">
    <source>
        <dbReference type="ARBA" id="ARBA00022729"/>
    </source>
</evidence>
<evidence type="ECO:0000256" key="8">
    <source>
        <dbReference type="ARBA" id="ARBA00022989"/>
    </source>
</evidence>
<dbReference type="Pfam" id="PF08263">
    <property type="entry name" value="LRRNT_2"/>
    <property type="match status" value="1"/>
</dbReference>
<dbReference type="STRING" id="93759.A0A1R3FVB2"/>
<keyword evidence="4" id="KW-0433">Leucine-rich repeat</keyword>
<evidence type="ECO:0000313" key="15">
    <source>
        <dbReference type="EMBL" id="OMO49789.1"/>
    </source>
</evidence>
<dbReference type="InterPro" id="IPR001611">
    <property type="entry name" value="Leu-rich_rpt"/>
</dbReference>
<dbReference type="PRINTS" id="PR00019">
    <property type="entry name" value="LEURICHRPT"/>
</dbReference>
<protein>
    <recommendedName>
        <fullName evidence="14">Leucine-rich repeat-containing N-terminal plant-type domain-containing protein</fullName>
    </recommendedName>
</protein>
<keyword evidence="6 13" id="KW-0732">Signal</keyword>
<proteinExistence type="inferred from homology"/>
<evidence type="ECO:0000256" key="2">
    <source>
        <dbReference type="ARBA" id="ARBA00009592"/>
    </source>
</evidence>
<keyword evidence="7" id="KW-0677">Repeat</keyword>
<keyword evidence="10" id="KW-0675">Receptor</keyword>
<keyword evidence="8 12" id="KW-1133">Transmembrane helix</keyword>
<dbReference type="Pfam" id="PF00560">
    <property type="entry name" value="LRR_1"/>
    <property type="match status" value="3"/>
</dbReference>
<dbReference type="InterPro" id="IPR032675">
    <property type="entry name" value="LRR_dom_sf"/>
</dbReference>
<keyword evidence="9 12" id="KW-0472">Membrane</keyword>
<evidence type="ECO:0000256" key="4">
    <source>
        <dbReference type="ARBA" id="ARBA00022614"/>
    </source>
</evidence>
<dbReference type="PROSITE" id="PS51450">
    <property type="entry name" value="LRR"/>
    <property type="match status" value="3"/>
</dbReference>
<accession>A0A1R3FVB2</accession>
<evidence type="ECO:0000259" key="14">
    <source>
        <dbReference type="Pfam" id="PF08263"/>
    </source>
</evidence>
<keyword evidence="3" id="KW-1003">Cell membrane</keyword>
<dbReference type="SMART" id="SM00369">
    <property type="entry name" value="LRR_TYP"/>
    <property type="match status" value="17"/>
</dbReference>
<evidence type="ECO:0000256" key="10">
    <source>
        <dbReference type="ARBA" id="ARBA00023170"/>
    </source>
</evidence>
<evidence type="ECO:0000256" key="11">
    <source>
        <dbReference type="ARBA" id="ARBA00023180"/>
    </source>
</evidence>
<dbReference type="Gene3D" id="3.80.10.10">
    <property type="entry name" value="Ribonuclease Inhibitor"/>
    <property type="match status" value="4"/>
</dbReference>
<dbReference type="SMART" id="SM00365">
    <property type="entry name" value="LRR_SD22"/>
    <property type="match status" value="7"/>
</dbReference>
<organism evidence="15 16">
    <name type="scientific">Corchorus olitorius</name>
    <dbReference type="NCBI Taxonomy" id="93759"/>
    <lineage>
        <taxon>Eukaryota</taxon>
        <taxon>Viridiplantae</taxon>
        <taxon>Streptophyta</taxon>
        <taxon>Embryophyta</taxon>
        <taxon>Tracheophyta</taxon>
        <taxon>Spermatophyta</taxon>
        <taxon>Magnoliopsida</taxon>
        <taxon>eudicotyledons</taxon>
        <taxon>Gunneridae</taxon>
        <taxon>Pentapetalae</taxon>
        <taxon>rosids</taxon>
        <taxon>malvids</taxon>
        <taxon>Malvales</taxon>
        <taxon>Malvaceae</taxon>
        <taxon>Grewioideae</taxon>
        <taxon>Apeibeae</taxon>
        <taxon>Corchorus</taxon>
    </lineage>
</organism>
<comment type="similarity">
    <text evidence="2">Belongs to the RLP family.</text>
</comment>
<evidence type="ECO:0000256" key="5">
    <source>
        <dbReference type="ARBA" id="ARBA00022692"/>
    </source>
</evidence>
<sequence>MILKQFVVLILFLFLHLQFHCSLSLSFNSSNTSPQLCRPDQSSALVQFKNSLSVNCSAPFLCYDDKISSWNESMNCCSWDGVICDTKTGYVIGLDLSCSCISGGIISSNSSLFHLRYLRKLNLAYNDFSLSSIPSEFGEILEDVFRFPRLQKLVLEGEVPDSIGNLRSLEVLHIHDCKLNGLIPLSLGNLTELTFIDLSNNVLEGQIPDIFINLTKLSYLSLSSNRSSGNLPFSAFNLPQIVYLDLSANKLTGHLPFQVRGLSLLEFLILADNILNGKIQSWLFTLPSLTLLDLSHNMLTGPIDQFELPVSLGPTHINLRNNKLHGPIPSFFFQLVNLTRLDLSSNKLSCIFESDKFVKLYNLEELDLSDNALLFLNNRSNTKYTLPNLFSLKLSSCNISDFPDFARDLEGLLELDLSHNKITVIEADMFSKLKNLASLDLSHNNQLSFSTTNNNVSLVLPNLFSVSLSSCNISKLPNFLPSLENLFDLDLSNNLLTSLEYYPWRNVGFLNLRSNLLRGPLLLPPNSIEVWLMSDNKLSGEIPSSVCNLSSLGILDLSDNNLRGTIPKCLGALNSLNILDLQRNEFYGDIPDSFVEGNMLQTISLNDNGFVGPLPTSLRNCSQLEVLNLGHNKINDSFPHWLGALQQLQVLVLRYNGFHGQVVLDYETPSPFPKLQLFDLSHNGFSGSLPTSFHCFKAMMDLDNVGMGYVGDRFVHYRDSVVVAMKGADFQLERILTTFTTIDMSSNQFGGEIPQTLGKLNSLQVLNFSHNRLTGYIPSSMGNLASLESLDLSSNKLVGKIPPQLTSLRFLEVLNLSQNQLSGVIPLGNQFDTFRNDSYGGNLGLCGFPLSKSCNNKNEASIFPEEDDSAAAFPWTFALMGYGCGLVFGLSFGYIILTIRKPEWLVRKVEKAGFKLKKIYMKIE</sequence>
<dbReference type="InterPro" id="IPR003591">
    <property type="entry name" value="Leu-rich_rpt_typical-subtyp"/>
</dbReference>
<dbReference type="Pfam" id="PF13855">
    <property type="entry name" value="LRR_8"/>
    <property type="match status" value="5"/>
</dbReference>
<dbReference type="InterPro" id="IPR013210">
    <property type="entry name" value="LRR_N_plant-typ"/>
</dbReference>
<dbReference type="PANTHER" id="PTHR48063:SF35">
    <property type="entry name" value="RECEPTOR-LIKE PROTEIN 12"/>
    <property type="match status" value="1"/>
</dbReference>
<feature type="domain" description="Leucine-rich repeat-containing N-terminal plant-type" evidence="14">
    <location>
        <begin position="39"/>
        <end position="85"/>
    </location>
</feature>
<dbReference type="GO" id="GO:0005886">
    <property type="term" value="C:plasma membrane"/>
    <property type="evidence" value="ECO:0007669"/>
    <property type="project" value="UniProtKB-SubCell"/>
</dbReference>
<feature type="chain" id="PRO_5012684002" description="Leucine-rich repeat-containing N-terminal plant-type domain-containing protein" evidence="13">
    <location>
        <begin position="25"/>
        <end position="924"/>
    </location>
</feature>
<reference evidence="16" key="1">
    <citation type="submission" date="2013-09" db="EMBL/GenBank/DDBJ databases">
        <title>Corchorus olitorius genome sequencing.</title>
        <authorList>
            <person name="Alam M."/>
            <person name="Haque M.S."/>
            <person name="Islam M.S."/>
            <person name="Emdad E.M."/>
            <person name="Islam M.M."/>
            <person name="Ahmed B."/>
            <person name="Halim A."/>
            <person name="Hossen Q.M.M."/>
            <person name="Hossain M.Z."/>
            <person name="Ahmed R."/>
            <person name="Khan M.M."/>
            <person name="Islam R."/>
            <person name="Rashid M.M."/>
            <person name="Khan S.A."/>
            <person name="Rahman M.S."/>
            <person name="Alam M."/>
            <person name="Yahiya A.S."/>
            <person name="Khan M.S."/>
            <person name="Azam M.S."/>
            <person name="Haque T."/>
            <person name="Lashkar M.Z.H."/>
            <person name="Akhand A.I."/>
            <person name="Morshed G."/>
            <person name="Roy S."/>
            <person name="Uddin K.S."/>
            <person name="Rabeya T."/>
            <person name="Hossain A.S."/>
            <person name="Chowdhury A."/>
            <person name="Snigdha A.R."/>
            <person name="Mortoza M.S."/>
            <person name="Matin S.A."/>
            <person name="Hoque S.M.E."/>
            <person name="Islam M.K."/>
            <person name="Roy D.K."/>
            <person name="Haider R."/>
            <person name="Moosa M.M."/>
            <person name="Elias S.M."/>
            <person name="Hasan A.M."/>
            <person name="Jahan S."/>
            <person name="Shafiuddin M."/>
            <person name="Mahmood N."/>
            <person name="Shommy N.S."/>
        </authorList>
    </citation>
    <scope>NUCLEOTIDE SEQUENCE [LARGE SCALE GENOMIC DNA]</scope>
    <source>
        <strain evidence="16">cv. O-4</strain>
    </source>
</reference>
<dbReference type="EMBL" id="AWUE01024775">
    <property type="protein sequence ID" value="OMO49789.1"/>
    <property type="molecule type" value="Genomic_DNA"/>
</dbReference>
<evidence type="ECO:0000256" key="12">
    <source>
        <dbReference type="SAM" id="Phobius"/>
    </source>
</evidence>
<evidence type="ECO:0000256" key="1">
    <source>
        <dbReference type="ARBA" id="ARBA00004251"/>
    </source>
</evidence>
<dbReference type="PANTHER" id="PTHR48063">
    <property type="entry name" value="LRR RECEPTOR-LIKE KINASE"/>
    <property type="match status" value="1"/>
</dbReference>
<name>A0A1R3FVB2_9ROSI</name>
<keyword evidence="5 12" id="KW-0812">Transmembrane</keyword>
<dbReference type="FunFam" id="3.80.10.10:FF:000095">
    <property type="entry name" value="LRR receptor-like serine/threonine-protein kinase GSO1"/>
    <property type="match status" value="1"/>
</dbReference>
<keyword evidence="11" id="KW-0325">Glycoprotein</keyword>
<dbReference type="SUPFAM" id="SSF52058">
    <property type="entry name" value="L domain-like"/>
    <property type="match status" value="3"/>
</dbReference>
<dbReference type="FunFam" id="3.80.10.10:FF:000111">
    <property type="entry name" value="LRR receptor-like serine/threonine-protein kinase ERECTA"/>
    <property type="match status" value="1"/>
</dbReference>
<feature type="signal peptide" evidence="13">
    <location>
        <begin position="1"/>
        <end position="24"/>
    </location>
</feature>
<evidence type="ECO:0000256" key="3">
    <source>
        <dbReference type="ARBA" id="ARBA00022475"/>
    </source>
</evidence>
<dbReference type="AlphaFoldDB" id="A0A1R3FVB2"/>
<keyword evidence="16" id="KW-1185">Reference proteome</keyword>
<evidence type="ECO:0000256" key="9">
    <source>
        <dbReference type="ARBA" id="ARBA00023136"/>
    </source>
</evidence>
<evidence type="ECO:0000313" key="16">
    <source>
        <dbReference type="Proteomes" id="UP000187203"/>
    </source>
</evidence>
<dbReference type="InterPro" id="IPR046956">
    <property type="entry name" value="RLP23-like"/>
</dbReference>